<gene>
    <name evidence="1" type="ordered locus">VS_1268</name>
</gene>
<organism evidence="1 2">
    <name type="scientific">Vibrio atlanticus (strain LGP32)</name>
    <name type="common">Vibrio splendidus (strain Mel32)</name>
    <dbReference type="NCBI Taxonomy" id="575788"/>
    <lineage>
        <taxon>Bacteria</taxon>
        <taxon>Pseudomonadati</taxon>
        <taxon>Pseudomonadota</taxon>
        <taxon>Gammaproteobacteria</taxon>
        <taxon>Vibrionales</taxon>
        <taxon>Vibrionaceae</taxon>
        <taxon>Vibrio</taxon>
    </lineage>
</organism>
<accession>B7VN57</accession>
<evidence type="ECO:0000313" key="2">
    <source>
        <dbReference type="Proteomes" id="UP000009100"/>
    </source>
</evidence>
<name>B7VN57_VIBA3</name>
<proteinExistence type="predicted"/>
<reference evidence="1 2" key="1">
    <citation type="submission" date="2009-02" db="EMBL/GenBank/DDBJ databases">
        <title>Vibrio splendidus str. LGP32 complete genome.</title>
        <authorList>
            <person name="Mazel D."/>
            <person name="Le Roux F."/>
        </authorList>
    </citation>
    <scope>NUCLEOTIDE SEQUENCE [LARGE SCALE GENOMIC DNA]</scope>
    <source>
        <strain evidence="1 2">LGP32</strain>
    </source>
</reference>
<dbReference type="HOGENOM" id="CLU_1414666_0_0_6"/>
<sequence>MIEKLELACGSMSSRYTNILSQYYPAHGSTGFTERNLTNNLVRALEDAFGEKCISWFEAPICLKDGKHIDAVVFYEDITILIEAKRLTSVKSQIGAIEHDIERMFSTDTIDMLEEKFSSNHSKRRRYSIVLADVWTENDEKINVYKSWPNQLPSHFLETLLFSKSLPFNHLCVEENWKNNYKILIAVSEIKI</sequence>
<dbReference type="Proteomes" id="UP000009100">
    <property type="component" value="Chromosome 1"/>
</dbReference>
<evidence type="ECO:0008006" key="3">
    <source>
        <dbReference type="Google" id="ProtNLM"/>
    </source>
</evidence>
<protein>
    <recommendedName>
        <fullName evidence="3">NERD domain-containing protein</fullName>
    </recommendedName>
</protein>
<evidence type="ECO:0000313" key="1">
    <source>
        <dbReference type="EMBL" id="CAV18408.1"/>
    </source>
</evidence>
<dbReference type="KEGG" id="vsp:VS_1268"/>
<dbReference type="eggNOG" id="ENOG5031RE1">
    <property type="taxonomic scope" value="Bacteria"/>
</dbReference>
<dbReference type="EMBL" id="FM954972">
    <property type="protein sequence ID" value="CAV18408.1"/>
    <property type="molecule type" value="Genomic_DNA"/>
</dbReference>
<dbReference type="AlphaFoldDB" id="B7VN57"/>